<evidence type="ECO:0000256" key="1">
    <source>
        <dbReference type="SAM" id="SignalP"/>
    </source>
</evidence>
<keyword evidence="3" id="KW-1185">Reference proteome</keyword>
<proteinExistence type="predicted"/>
<dbReference type="RefSeq" id="WP_386843946.1">
    <property type="nucleotide sequence ID" value="NZ_JBHUMK010000022.1"/>
</dbReference>
<dbReference type="Proteomes" id="UP001597475">
    <property type="component" value="Unassembled WGS sequence"/>
</dbReference>
<comment type="caution">
    <text evidence="2">The sequence shown here is derived from an EMBL/GenBank/DDBJ whole genome shotgun (WGS) entry which is preliminary data.</text>
</comment>
<dbReference type="EMBL" id="JBHUMK010000022">
    <property type="protein sequence ID" value="MFD2608956.1"/>
    <property type="molecule type" value="Genomic_DNA"/>
</dbReference>
<protein>
    <submittedName>
        <fullName evidence="2">Uncharacterized protein</fullName>
    </submittedName>
</protein>
<sequence length="184" mass="19330">MYRLLLGVVVAVLGAGVAGAQTWTYDEDQYRSEFKGCTRVSNQQVVCTFADTYIGSGETDDASWSSSVVEAVLNGGQSLSNGELLVAGKRTGSTRYWGTAYKNMPVSIGIAFDIPAGVTVIPRLNYNGHVLSDVRIGGNTPAPAPTPVAAPAQQINLSGNWTGTLTGCRSSGTNTYTCAITIKK</sequence>
<keyword evidence="1" id="KW-0732">Signal</keyword>
<gene>
    <name evidence="2" type="ORF">ACFSR9_05800</name>
</gene>
<accession>A0ABW5P237</accession>
<feature type="chain" id="PRO_5046558946" evidence="1">
    <location>
        <begin position="21"/>
        <end position="184"/>
    </location>
</feature>
<organism evidence="2 3">
    <name type="scientific">Deinococcus taklimakanensis</name>
    <dbReference type="NCBI Taxonomy" id="536443"/>
    <lineage>
        <taxon>Bacteria</taxon>
        <taxon>Thermotogati</taxon>
        <taxon>Deinococcota</taxon>
        <taxon>Deinococci</taxon>
        <taxon>Deinococcales</taxon>
        <taxon>Deinococcaceae</taxon>
        <taxon>Deinococcus</taxon>
    </lineage>
</organism>
<name>A0ABW5P237_9DEIO</name>
<reference evidence="3" key="1">
    <citation type="journal article" date="2019" name="Int. J. Syst. Evol. Microbiol.">
        <title>The Global Catalogue of Microorganisms (GCM) 10K type strain sequencing project: providing services to taxonomists for standard genome sequencing and annotation.</title>
        <authorList>
            <consortium name="The Broad Institute Genomics Platform"/>
            <consortium name="The Broad Institute Genome Sequencing Center for Infectious Disease"/>
            <person name="Wu L."/>
            <person name="Ma J."/>
        </authorList>
    </citation>
    <scope>NUCLEOTIDE SEQUENCE [LARGE SCALE GENOMIC DNA]</scope>
    <source>
        <strain evidence="3">KCTC 33842</strain>
    </source>
</reference>
<evidence type="ECO:0000313" key="2">
    <source>
        <dbReference type="EMBL" id="MFD2608956.1"/>
    </source>
</evidence>
<evidence type="ECO:0000313" key="3">
    <source>
        <dbReference type="Proteomes" id="UP001597475"/>
    </source>
</evidence>
<feature type="signal peptide" evidence="1">
    <location>
        <begin position="1"/>
        <end position="20"/>
    </location>
</feature>